<protein>
    <submittedName>
        <fullName evidence="1">LRR receptor-like serine threonine-protein kinase</fullName>
    </submittedName>
</protein>
<dbReference type="PANTHER" id="PTHR48064">
    <property type="entry name" value="OS01G0750400 PROTEIN"/>
    <property type="match status" value="1"/>
</dbReference>
<evidence type="ECO:0000313" key="1">
    <source>
        <dbReference type="EMBL" id="CAB9527629.1"/>
    </source>
</evidence>
<dbReference type="PANTHER" id="PTHR48064:SF6">
    <property type="entry name" value="RECEPTOR-LIKE PROTEIN KINASE 2"/>
    <property type="match status" value="1"/>
</dbReference>
<dbReference type="Gene3D" id="3.80.10.10">
    <property type="entry name" value="Ribonuclease Inhibitor"/>
    <property type="match status" value="3"/>
</dbReference>
<keyword evidence="1" id="KW-0808">Transferase</keyword>
<accession>A0A9N8EXV5</accession>
<dbReference type="AlphaFoldDB" id="A0A9N8EXV5"/>
<organism evidence="1 2">
    <name type="scientific">Seminavis robusta</name>
    <dbReference type="NCBI Taxonomy" id="568900"/>
    <lineage>
        <taxon>Eukaryota</taxon>
        <taxon>Sar</taxon>
        <taxon>Stramenopiles</taxon>
        <taxon>Ochrophyta</taxon>
        <taxon>Bacillariophyta</taxon>
        <taxon>Bacillariophyceae</taxon>
        <taxon>Bacillariophycidae</taxon>
        <taxon>Naviculales</taxon>
        <taxon>Naviculaceae</taxon>
        <taxon>Seminavis</taxon>
    </lineage>
</organism>
<reference evidence="1" key="1">
    <citation type="submission" date="2020-06" db="EMBL/GenBank/DDBJ databases">
        <authorList>
            <consortium name="Plant Systems Biology data submission"/>
        </authorList>
    </citation>
    <scope>NUCLEOTIDE SEQUENCE</scope>
    <source>
        <strain evidence="1">D6</strain>
    </source>
</reference>
<proteinExistence type="predicted"/>
<dbReference type="Pfam" id="PF00560">
    <property type="entry name" value="LRR_1"/>
    <property type="match status" value="4"/>
</dbReference>
<evidence type="ECO:0000313" key="2">
    <source>
        <dbReference type="Proteomes" id="UP001153069"/>
    </source>
</evidence>
<name>A0A9N8EXV5_9STRA</name>
<dbReference type="Proteomes" id="UP001153069">
    <property type="component" value="Unassembled WGS sequence"/>
</dbReference>
<gene>
    <name evidence="1" type="ORF">SEMRO_2032_G311900.1</name>
</gene>
<comment type="caution">
    <text evidence="1">The sequence shown here is derived from an EMBL/GenBank/DDBJ whole genome shotgun (WGS) entry which is preliminary data.</text>
</comment>
<dbReference type="GO" id="GO:0016301">
    <property type="term" value="F:kinase activity"/>
    <property type="evidence" value="ECO:0007669"/>
    <property type="project" value="UniProtKB-KW"/>
</dbReference>
<dbReference type="OrthoDB" id="676979at2759"/>
<keyword evidence="2" id="KW-1185">Reference proteome</keyword>
<sequence>MWGDRWLSASHECHWAGITCGTAKSEEKRISGLLLSSNQLNGPLPWEISQLAQLKRLGLSYNMLTGTLPPRLFWSDYSLSVEHLNLIGNRLTGTIPGEWFVNLHEGNGRNVLIGSLPMDLFYQSSLGILRVEDNQITGTIPTEIGLLANFSQIDVSGNSISGFLPSEIGLAKGLTGINLHATNMQGTLPEELYTELNHLRRLYLNGCSFSGTISSSLGLLTNLAGLNLANNHFHGTIPNEFEALTGLSQLLVNGNKLSGTVPVSVCQRFVYFRGKEVLLVADCLPNTETGVPPINCGDDCCTSCCGETGVCLAN</sequence>
<dbReference type="SUPFAM" id="SSF52058">
    <property type="entry name" value="L domain-like"/>
    <property type="match status" value="1"/>
</dbReference>
<keyword evidence="1" id="KW-0675">Receptor</keyword>
<dbReference type="EMBL" id="CAICTM010002030">
    <property type="protein sequence ID" value="CAB9527629.1"/>
    <property type="molecule type" value="Genomic_DNA"/>
</dbReference>
<keyword evidence="1" id="KW-0418">Kinase</keyword>
<dbReference type="InterPro" id="IPR001611">
    <property type="entry name" value="Leu-rich_rpt"/>
</dbReference>
<dbReference type="InterPro" id="IPR053038">
    <property type="entry name" value="RLP_Defense"/>
</dbReference>
<dbReference type="InterPro" id="IPR032675">
    <property type="entry name" value="LRR_dom_sf"/>
</dbReference>